<dbReference type="InterPro" id="IPR003439">
    <property type="entry name" value="ABC_transporter-like_ATP-bd"/>
</dbReference>
<dbReference type="EMBL" id="PDVW01000004">
    <property type="protein sequence ID" value="POY50968.1"/>
    <property type="molecule type" value="Genomic_DNA"/>
</dbReference>
<evidence type="ECO:0000256" key="1">
    <source>
        <dbReference type="ARBA" id="ARBA00004417"/>
    </source>
</evidence>
<evidence type="ECO:0000256" key="2">
    <source>
        <dbReference type="ARBA" id="ARBA00005417"/>
    </source>
</evidence>
<dbReference type="Gene3D" id="3.40.50.300">
    <property type="entry name" value="P-loop containing nucleotide triphosphate hydrolases"/>
    <property type="match status" value="1"/>
</dbReference>
<keyword evidence="7" id="KW-0472">Membrane</keyword>
<evidence type="ECO:0000256" key="3">
    <source>
        <dbReference type="ARBA" id="ARBA00022448"/>
    </source>
</evidence>
<keyword evidence="5" id="KW-0547">Nucleotide-binding</keyword>
<comment type="subcellular location">
    <subcellularLocation>
        <location evidence="1">Cell inner membrane</location>
        <topology evidence="1">Peripheral membrane protein</topology>
    </subcellularLocation>
</comment>
<sequence>MTLIELREVSKTLGSKKVLDNLNLQIEHGEIKIVMGPSGCGKTTLLRCLAQLEKPDTGTLFFHGNNVADKKFNILDFRKKIGFVFQNYALYRHLNVMDNITLALRKVFNVSDRDARNKALYELERLGMEEHSMKYPSQLSGGQQQRVALIRALVTDPEIIVFDEPTFALDPLMTREVGSLIKQLHRRKVTILCVTHDIRLAKQLCDRVTFLNYGRIRAEGSFAELSALNGEPDIHYFFGEK</sequence>
<keyword evidence="4" id="KW-1003">Cell membrane</keyword>
<evidence type="ECO:0000313" key="9">
    <source>
        <dbReference type="EMBL" id="POY50968.1"/>
    </source>
</evidence>
<dbReference type="InterPro" id="IPR050086">
    <property type="entry name" value="MetN_ABC_transporter-like"/>
</dbReference>
<reference evidence="9" key="1">
    <citation type="submission" date="2017-12" db="EMBL/GenBank/DDBJ databases">
        <title>First report on the novel genomospecies/subspecies of Pectobacterium carotovorum in Russia.</title>
        <authorList>
            <person name="Shirshikov F.V."/>
            <person name="Miroshnikov K."/>
            <person name="Toshakov S.V."/>
            <person name="Kabanova A.P."/>
            <person name="Barannik A.P."/>
            <person name="Shneider M."/>
            <person name="Ignatov A.N."/>
            <person name="Miroshnikov K.A."/>
        </authorList>
    </citation>
    <scope>NUCLEOTIDE SEQUENCE [LARGE SCALE GENOMIC DNA]</scope>
    <source>
        <strain evidence="9">F131</strain>
    </source>
</reference>
<dbReference type="PROSITE" id="PS00211">
    <property type="entry name" value="ABC_TRANSPORTER_1"/>
    <property type="match status" value="1"/>
</dbReference>
<dbReference type="PANTHER" id="PTHR43166:SF9">
    <property type="entry name" value="GLUTAMATE_ASPARTATE IMPORT ATP-BINDING PROTEIN GLTL"/>
    <property type="match status" value="1"/>
</dbReference>
<dbReference type="Proteomes" id="UP000237284">
    <property type="component" value="Chromosome"/>
</dbReference>
<evidence type="ECO:0000256" key="4">
    <source>
        <dbReference type="ARBA" id="ARBA00022475"/>
    </source>
</evidence>
<dbReference type="EMBL" id="CP065030">
    <property type="protein sequence ID" value="QPK15152.1"/>
    <property type="molecule type" value="Genomic_DNA"/>
</dbReference>
<dbReference type="InterPro" id="IPR027417">
    <property type="entry name" value="P-loop_NTPase"/>
</dbReference>
<dbReference type="AlphaFoldDB" id="A0A855MNS8"/>
<gene>
    <name evidence="9" type="ORF">F131LOC_01035</name>
    <name evidence="10" type="ORF">F131LOC_017710</name>
</gene>
<evidence type="ECO:0000259" key="8">
    <source>
        <dbReference type="PROSITE" id="PS50893"/>
    </source>
</evidence>
<dbReference type="SUPFAM" id="SSF52540">
    <property type="entry name" value="P-loop containing nucleoside triphosphate hydrolases"/>
    <property type="match status" value="1"/>
</dbReference>
<feature type="domain" description="ABC transporter" evidence="8">
    <location>
        <begin position="4"/>
        <end position="238"/>
    </location>
</feature>
<dbReference type="PROSITE" id="PS50893">
    <property type="entry name" value="ABC_TRANSPORTER_2"/>
    <property type="match status" value="1"/>
</dbReference>
<proteinExistence type="inferred from homology"/>
<evidence type="ECO:0000313" key="10">
    <source>
        <dbReference type="EMBL" id="QPK15152.1"/>
    </source>
</evidence>
<accession>A0A855MNS8</accession>
<dbReference type="GO" id="GO:0005886">
    <property type="term" value="C:plasma membrane"/>
    <property type="evidence" value="ECO:0007669"/>
    <property type="project" value="UniProtKB-SubCell"/>
</dbReference>
<evidence type="ECO:0000313" key="11">
    <source>
        <dbReference type="Proteomes" id="UP000237284"/>
    </source>
</evidence>
<dbReference type="Pfam" id="PF00005">
    <property type="entry name" value="ABC_tran"/>
    <property type="match status" value="1"/>
</dbReference>
<organism evidence="9">
    <name type="scientific">Pectobacterium versatile</name>
    <dbReference type="NCBI Taxonomy" id="2488639"/>
    <lineage>
        <taxon>Bacteria</taxon>
        <taxon>Pseudomonadati</taxon>
        <taxon>Pseudomonadota</taxon>
        <taxon>Gammaproteobacteria</taxon>
        <taxon>Enterobacterales</taxon>
        <taxon>Pectobacteriaceae</taxon>
        <taxon>Pectobacterium</taxon>
    </lineage>
</organism>
<dbReference type="SMART" id="SM00382">
    <property type="entry name" value="AAA"/>
    <property type="match status" value="1"/>
</dbReference>
<evidence type="ECO:0000256" key="7">
    <source>
        <dbReference type="ARBA" id="ARBA00023136"/>
    </source>
</evidence>
<dbReference type="GO" id="GO:0016887">
    <property type="term" value="F:ATP hydrolysis activity"/>
    <property type="evidence" value="ECO:0007669"/>
    <property type="project" value="InterPro"/>
</dbReference>
<protein>
    <submittedName>
        <fullName evidence="9 10">Amino acid ABC transporter ATP-binding protein</fullName>
    </submittedName>
</protein>
<evidence type="ECO:0000256" key="5">
    <source>
        <dbReference type="ARBA" id="ARBA00022741"/>
    </source>
</evidence>
<dbReference type="InterPro" id="IPR017871">
    <property type="entry name" value="ABC_transporter-like_CS"/>
</dbReference>
<keyword evidence="3" id="KW-0813">Transport</keyword>
<reference evidence="10 11" key="2">
    <citation type="submission" date="2020-11" db="EMBL/GenBank/DDBJ databases">
        <title>Complete genome sequence of Pectobacterium versatile F131.</title>
        <authorList>
            <person name="Shirshikov F.V."/>
            <person name="Miroshnikov K."/>
            <person name="Toshakov S.V."/>
            <person name="Kabanova A.P."/>
            <person name="Barannik A.P."/>
            <person name="Shneider M."/>
            <person name="Ignatov A.N."/>
            <person name="Miroshnikov K.A."/>
            <person name="Mikhailova Y.V."/>
            <person name="Shelenkov A."/>
            <person name="Yanushevich Y.G."/>
            <person name="Evseev P.V."/>
        </authorList>
    </citation>
    <scope>NUCLEOTIDE SEQUENCE [LARGE SCALE GENOMIC DNA]</scope>
    <source>
        <strain evidence="10 11">F131</strain>
    </source>
</reference>
<dbReference type="GO" id="GO:0005524">
    <property type="term" value="F:ATP binding"/>
    <property type="evidence" value="ECO:0007669"/>
    <property type="project" value="UniProtKB-KW"/>
</dbReference>
<dbReference type="RefSeq" id="WP_103971057.1">
    <property type="nucleotide sequence ID" value="NZ_CP065030.1"/>
</dbReference>
<comment type="similarity">
    <text evidence="2">Belongs to the ABC transporter superfamily.</text>
</comment>
<dbReference type="PANTHER" id="PTHR43166">
    <property type="entry name" value="AMINO ACID IMPORT ATP-BINDING PROTEIN"/>
    <property type="match status" value="1"/>
</dbReference>
<keyword evidence="6 9" id="KW-0067">ATP-binding</keyword>
<name>A0A855MNS8_9GAMM</name>
<evidence type="ECO:0000256" key="6">
    <source>
        <dbReference type="ARBA" id="ARBA00022840"/>
    </source>
</evidence>
<dbReference type="InterPro" id="IPR003593">
    <property type="entry name" value="AAA+_ATPase"/>
</dbReference>